<dbReference type="GO" id="GO:0009443">
    <property type="term" value="P:pyridoxal 5'-phosphate salvage"/>
    <property type="evidence" value="ECO:0007669"/>
    <property type="project" value="InterPro"/>
</dbReference>
<accession>A0A1Y1JN88</accession>
<comment type="caution">
    <text evidence="9">The sequence shown here is derived from an EMBL/GenBank/DDBJ whole genome shotgun (WGS) entry which is preliminary data.</text>
</comment>
<dbReference type="Gene3D" id="3.40.1190.20">
    <property type="match status" value="1"/>
</dbReference>
<dbReference type="InterPro" id="IPR013749">
    <property type="entry name" value="PM/HMP-P_kinase-1"/>
</dbReference>
<evidence type="ECO:0000259" key="8">
    <source>
        <dbReference type="Pfam" id="PF08543"/>
    </source>
</evidence>
<evidence type="ECO:0000256" key="7">
    <source>
        <dbReference type="SAM" id="Phobius"/>
    </source>
</evidence>
<dbReference type="RefSeq" id="XP_028544452.1">
    <property type="nucleotide sequence ID" value="XM_028688651.1"/>
</dbReference>
<comment type="similarity">
    <text evidence="1">Belongs to the pyridoxine kinase family.</text>
</comment>
<keyword evidence="7" id="KW-1133">Transmembrane helix</keyword>
<dbReference type="GO" id="GO:0005829">
    <property type="term" value="C:cytosol"/>
    <property type="evidence" value="ECO:0007669"/>
    <property type="project" value="TreeGrafter"/>
</dbReference>
<protein>
    <recommendedName>
        <fullName evidence="2">pyridoxal kinase</fullName>
        <ecNumber evidence="2">2.7.1.35</ecNumber>
    </recommendedName>
</protein>
<feature type="domain" description="Pyridoxamine kinase/Phosphomethylpyrimidine kinase" evidence="8">
    <location>
        <begin position="164"/>
        <end position="295"/>
    </location>
</feature>
<dbReference type="PANTHER" id="PTHR10534">
    <property type="entry name" value="PYRIDOXAL KINASE"/>
    <property type="match status" value="1"/>
</dbReference>
<feature type="transmembrane region" description="Helical" evidence="7">
    <location>
        <begin position="275"/>
        <end position="295"/>
    </location>
</feature>
<dbReference type="CDD" id="cd01173">
    <property type="entry name" value="pyridoxal_pyridoxamine_kinase"/>
    <property type="match status" value="1"/>
</dbReference>
<evidence type="ECO:0000256" key="3">
    <source>
        <dbReference type="ARBA" id="ARBA00022679"/>
    </source>
</evidence>
<evidence type="ECO:0000256" key="5">
    <source>
        <dbReference type="ARBA" id="ARBA00022777"/>
    </source>
</evidence>
<dbReference type="GeneID" id="39748595"/>
<dbReference type="InterPro" id="IPR004625">
    <property type="entry name" value="PyrdxlKinase"/>
</dbReference>
<evidence type="ECO:0000256" key="2">
    <source>
        <dbReference type="ARBA" id="ARBA00012104"/>
    </source>
</evidence>
<keyword evidence="5 9" id="KW-0418">Kinase</keyword>
<dbReference type="AlphaFoldDB" id="A0A1Y1JN88"/>
<dbReference type="Proteomes" id="UP000195521">
    <property type="component" value="Unassembled WGS sequence"/>
</dbReference>
<gene>
    <name evidence="9" type="ORF">PGO_113170</name>
</gene>
<dbReference type="SUPFAM" id="SSF53613">
    <property type="entry name" value="Ribokinase-like"/>
    <property type="match status" value="1"/>
</dbReference>
<keyword evidence="7" id="KW-0472">Membrane</keyword>
<dbReference type="OrthoDB" id="3689at2759"/>
<organism evidence="9 10">
    <name type="scientific">Plasmodium gonderi</name>
    <dbReference type="NCBI Taxonomy" id="77519"/>
    <lineage>
        <taxon>Eukaryota</taxon>
        <taxon>Sar</taxon>
        <taxon>Alveolata</taxon>
        <taxon>Apicomplexa</taxon>
        <taxon>Aconoidasida</taxon>
        <taxon>Haemosporida</taxon>
        <taxon>Plasmodiidae</taxon>
        <taxon>Plasmodium</taxon>
        <taxon>Plasmodium (Plasmodium)</taxon>
    </lineage>
</organism>
<keyword evidence="7" id="KW-0812">Transmembrane</keyword>
<dbReference type="InterPro" id="IPR029056">
    <property type="entry name" value="Ribokinase-like"/>
</dbReference>
<reference evidence="10" key="1">
    <citation type="submission" date="2017-04" db="EMBL/GenBank/DDBJ databases">
        <title>Plasmodium gonderi genome.</title>
        <authorList>
            <person name="Arisue N."/>
            <person name="Honma H."/>
            <person name="Kawai S."/>
            <person name="Tougan T."/>
            <person name="Tanabe K."/>
            <person name="Horii T."/>
        </authorList>
    </citation>
    <scope>NUCLEOTIDE SEQUENCE [LARGE SCALE GENOMIC DNA]</scope>
    <source>
        <strain evidence="10">ATCC 30045</strain>
    </source>
</reference>
<dbReference type="GO" id="GO:0005524">
    <property type="term" value="F:ATP binding"/>
    <property type="evidence" value="ECO:0007669"/>
    <property type="project" value="UniProtKB-KW"/>
</dbReference>
<sequence length="352" mass="40469">MNNKMNRENIVSIQSQVFDGFCGNNVASFVLRRRGHVPKILNTVQYYSKYKHKGVETKHDEMKTILSEFKAEMASLSSNDNNNIHFLTGYIKTKECVEAVINSILELKNAKTKKKCDHMNGKMKATKEKKENENGHTICYHGSDTIPYNDHCIDNSEKYCVENLINLNFFWLCDPVLGDNGKLYVDKDVVQSYKSCIPFVDIITPNQFELELLCDMKISSENDVMKCILFLLNKGIKLVIVTSVHYLFDTDHLYLYVGFLNNKKVVSFKYKIFRFHFHVCGCGDLFASLLLSFILRHRGNILLIISKVLNILHNVIKNSLTWEELKIIENQDIIASDGLCDNLIKEEPVCVS</sequence>
<keyword evidence="4" id="KW-0547">Nucleotide-binding</keyword>
<evidence type="ECO:0000313" key="9">
    <source>
        <dbReference type="EMBL" id="GAW81863.1"/>
    </source>
</evidence>
<keyword evidence="6" id="KW-0067">ATP-binding</keyword>
<dbReference type="Pfam" id="PF08543">
    <property type="entry name" value="Phos_pyr_kin"/>
    <property type="match status" value="1"/>
</dbReference>
<dbReference type="EC" id="2.7.1.35" evidence="2"/>
<dbReference type="GO" id="GO:0008478">
    <property type="term" value="F:pyridoxal kinase activity"/>
    <property type="evidence" value="ECO:0007669"/>
    <property type="project" value="UniProtKB-EC"/>
</dbReference>
<dbReference type="PANTHER" id="PTHR10534:SF2">
    <property type="entry name" value="PYRIDOXAL KINASE"/>
    <property type="match status" value="1"/>
</dbReference>
<evidence type="ECO:0000256" key="1">
    <source>
        <dbReference type="ARBA" id="ARBA00008805"/>
    </source>
</evidence>
<keyword evidence="3" id="KW-0808">Transferase</keyword>
<evidence type="ECO:0000313" key="10">
    <source>
        <dbReference type="Proteomes" id="UP000195521"/>
    </source>
</evidence>
<keyword evidence="10" id="KW-1185">Reference proteome</keyword>
<evidence type="ECO:0000256" key="6">
    <source>
        <dbReference type="ARBA" id="ARBA00022840"/>
    </source>
</evidence>
<proteinExistence type="inferred from homology"/>
<dbReference type="OMA" id="FLWICDP"/>
<name>A0A1Y1JN88_PLAGO</name>
<evidence type="ECO:0000256" key="4">
    <source>
        <dbReference type="ARBA" id="ARBA00022741"/>
    </source>
</evidence>
<dbReference type="EMBL" id="BDQF01000012">
    <property type="protein sequence ID" value="GAW81863.1"/>
    <property type="molecule type" value="Genomic_DNA"/>
</dbReference>